<evidence type="ECO:0000256" key="1">
    <source>
        <dbReference type="SAM" id="Phobius"/>
    </source>
</evidence>
<evidence type="ECO:0000313" key="3">
    <source>
        <dbReference type="EMBL" id="PKY71937.1"/>
    </source>
</evidence>
<dbReference type="Proteomes" id="UP000235122">
    <property type="component" value="Unassembled WGS sequence"/>
</dbReference>
<dbReference type="STRING" id="33007.HMPREF3198_02115"/>
<dbReference type="InterPro" id="IPR044055">
    <property type="entry name" value="RibLong"/>
</dbReference>
<name>A0A2I1ILD8_9ACTO</name>
<reference evidence="3 4" key="1">
    <citation type="submission" date="2017-12" db="EMBL/GenBank/DDBJ databases">
        <title>Phylogenetic diversity of female urinary microbiome.</title>
        <authorList>
            <person name="Thomas-White K."/>
            <person name="Wolfe A.J."/>
        </authorList>
    </citation>
    <scope>NUCLEOTIDE SEQUENCE [LARGE SCALE GENOMIC DNA]</scope>
    <source>
        <strain evidence="3 4">UMB0402</strain>
    </source>
</reference>
<evidence type="ECO:0000313" key="4">
    <source>
        <dbReference type="Proteomes" id="UP000235122"/>
    </source>
</evidence>
<keyword evidence="1" id="KW-1133">Transmembrane helix</keyword>
<dbReference type="EMBL" id="PKKO01000005">
    <property type="protein sequence ID" value="PKY71937.1"/>
    <property type="molecule type" value="Genomic_DNA"/>
</dbReference>
<dbReference type="Pfam" id="PF18957">
    <property type="entry name" value="RibLong"/>
    <property type="match status" value="1"/>
</dbReference>
<feature type="domain" description="Long Rib" evidence="2">
    <location>
        <begin position="297"/>
        <end position="394"/>
    </location>
</feature>
<organism evidence="3 4">
    <name type="scientific">Winkia neuii</name>
    <dbReference type="NCBI Taxonomy" id="33007"/>
    <lineage>
        <taxon>Bacteria</taxon>
        <taxon>Bacillati</taxon>
        <taxon>Actinomycetota</taxon>
        <taxon>Actinomycetes</taxon>
        <taxon>Actinomycetales</taxon>
        <taxon>Actinomycetaceae</taxon>
        <taxon>Winkia</taxon>
    </lineage>
</organism>
<dbReference type="NCBIfam" id="NF038186">
    <property type="entry name" value="YPDG_rpt"/>
    <property type="match status" value="1"/>
</dbReference>
<gene>
    <name evidence="3" type="ORF">CYJ19_09515</name>
</gene>
<dbReference type="AlphaFoldDB" id="A0A2I1ILD8"/>
<proteinExistence type="predicted"/>
<feature type="transmembrane region" description="Helical" evidence="1">
    <location>
        <begin position="579"/>
        <end position="601"/>
    </location>
</feature>
<keyword evidence="4" id="KW-1185">Reference proteome</keyword>
<evidence type="ECO:0000259" key="2">
    <source>
        <dbReference type="Pfam" id="PF18957"/>
    </source>
</evidence>
<protein>
    <recommendedName>
        <fullName evidence="2">Long Rib domain-containing protein</fullName>
    </recommendedName>
</protein>
<comment type="caution">
    <text evidence="3">The sequence shown here is derived from an EMBL/GenBank/DDBJ whole genome shotgun (WGS) entry which is preliminary data.</text>
</comment>
<keyword evidence="1" id="KW-0472">Membrane</keyword>
<accession>A0A2I1ILD8</accession>
<sequence length="607" mass="67886">MQFNPSPFAKDKYYEATVAKSQTISQFNDSNTRRSGLYPESTFQEHWNNGVGQTDLSNTKFPQYPSTSCELVEWKDQGKFWRSLWSYEADSNTQHRWVITAQLKPGADPEKMPVLAGFNSSNTVSSKEDRFMAYGPFDTDHDGLTNIEELHRNTNPFSPDLNYELDNQPVVYGKLVKASPFLHTGENHNAAGQHPSTQGWYFLNTGKTKELQPGIRFYAKRVPAGVSETISKTPAEGQYFLDQLTGEFIYNPRRGDVGKDLDFELGASYRRDSVCVPEKHDQTKLTLKQQKLNNYLDPEYENLYVMDGEVGKSKVPTHESKELPKGTRFWFDKTSVNSDGKPKYSYPFWAEVDEKTGMITAKPPAGTHPAGYKVPVIATYPDGTEDVINAHIFVQKYKSGKGEMQLDLSQNELSSMPGLPLSDTIKIAATQQRDRRPIVLRMACVNEQTNAVSIGGGNGLWLNNDKDSSSYVEYEVAGLEKEIKFLQSGQREPGLIYSKDRILAKTTSEIYGSFENPGKYKCAVFSTNNPGEFKKFKLNPSGHLSGNDAFLNKKGIEWESKTFTVDVSDRFSLPKTGGIGAALIAGLIALGCAVGLSVTAYRMNKKY</sequence>
<keyword evidence="1" id="KW-0812">Transmembrane</keyword>